<dbReference type="InterPro" id="IPR038078">
    <property type="entry name" value="PhoU-like_sf"/>
</dbReference>
<name>A0A8B6X3W9_9BURK</name>
<reference evidence="2" key="1">
    <citation type="submission" date="2025-08" db="UniProtKB">
        <authorList>
            <consortium name="RefSeq"/>
        </authorList>
    </citation>
    <scope>IDENTIFICATION</scope>
</reference>
<proteinExistence type="predicted"/>
<dbReference type="AlphaFoldDB" id="A0A8B6X3W9"/>
<evidence type="ECO:0008006" key="3">
    <source>
        <dbReference type="Google" id="ProtNLM"/>
    </source>
</evidence>
<keyword evidence="1" id="KW-1185">Reference proteome</keyword>
<accession>A0A8B6X3W9</accession>
<evidence type="ECO:0000313" key="1">
    <source>
        <dbReference type="Proteomes" id="UP000675920"/>
    </source>
</evidence>
<protein>
    <recommendedName>
        <fullName evidence="3">Phosphate transport regulator</fullName>
    </recommendedName>
</protein>
<evidence type="ECO:0000313" key="2">
    <source>
        <dbReference type="RefSeq" id="WP_028311067.1"/>
    </source>
</evidence>
<dbReference type="OrthoDB" id="5297572at2"/>
<dbReference type="RefSeq" id="WP_028311067.1">
    <property type="nucleotide sequence ID" value="NZ_AXWS01000008.1"/>
</dbReference>
<dbReference type="Gene3D" id="1.20.58.220">
    <property type="entry name" value="Phosphate transport system protein phou homolog 2, domain 2"/>
    <property type="match status" value="1"/>
</dbReference>
<organism evidence="1 2">
    <name type="scientific">Derxia gummosa DSM 723</name>
    <dbReference type="NCBI Taxonomy" id="1121388"/>
    <lineage>
        <taxon>Bacteria</taxon>
        <taxon>Pseudomonadati</taxon>
        <taxon>Pseudomonadota</taxon>
        <taxon>Betaproteobacteria</taxon>
        <taxon>Burkholderiales</taxon>
        <taxon>Alcaligenaceae</taxon>
        <taxon>Derxia</taxon>
    </lineage>
</organism>
<dbReference type="Proteomes" id="UP000675920">
    <property type="component" value="Unplaced"/>
</dbReference>
<sequence>MLKEDAVASLGPAGLLLPGRINAALAANDRLKFWFTVLQAALAQATGQTPANADFSRERALTGIAQPWPEALVTEARLDGDQLLVPGLARLRDAIAADLRLMARPLLDTAADAGWQARLDRLCAGLGDWADGAIAPAAIAAVTHGDRDAGDSAHLFVMDMHKAINRLAAGLATEDIDGAHGWRLGGDDDRERVRAFMRGLHRTAALKFDHPGLDTAATRDGNRLLIQNDIGTNDAHVIVIHVEPARVSLTYSDLHAPRFEFFRRRLEAAGGRWTAARSTVTPGLNAGHSHVVGTAVFEADGPVALDRALDAIGAELVFLIDWNRARKQLGRLVDKPLAVTVLDRAARAGHGHMAFLRAGGDRLVFAAMQAIDGGVFRLGDTLDGVLGAEAAGDFLVQVLGLAARALLAGRPVSLVEDESRVLLARLVARRTAGWELLADHAAWCHELARGLGDCLGHGADAAELARRARRWERAADECVLAARVGAERQPRRARVAHILGRADDVADSLEAAAFIHGLAAGASAGGRPDALPPGALVLGTATPGEASPGVPTPSATALPDAARGPLHALAEATVGAVRDWIRAIEIARQLPATGRADDTDALLDISWRIAAAERRCDELWRDVRRALLAGPCSPVAHQLAVELAGHLEDATDHLLAASHELRDLVLADAGAAPGASA</sequence>